<comment type="subcellular location">
    <subcellularLocation>
        <location evidence="1">Membrane</location>
        <topology evidence="1">Peripheral membrane protein</topology>
    </subcellularLocation>
</comment>
<dbReference type="GO" id="GO:0005483">
    <property type="term" value="F:soluble NSF attachment protein activity"/>
    <property type="evidence" value="ECO:0007669"/>
    <property type="project" value="TreeGrafter"/>
</dbReference>
<evidence type="ECO:0000256" key="8">
    <source>
        <dbReference type="ARBA" id="ARBA00042485"/>
    </source>
</evidence>
<keyword evidence="3" id="KW-0813">Transport</keyword>
<dbReference type="GO" id="GO:0006886">
    <property type="term" value="P:intracellular protein transport"/>
    <property type="evidence" value="ECO:0007669"/>
    <property type="project" value="InterPro"/>
</dbReference>
<dbReference type="Gene3D" id="1.25.40.10">
    <property type="entry name" value="Tetratricopeptide repeat domain"/>
    <property type="match status" value="2"/>
</dbReference>
<gene>
    <name evidence="10" type="ORF">GLAREA_03326</name>
</gene>
<dbReference type="AlphaFoldDB" id="S3CZP0"/>
<evidence type="ECO:0000256" key="2">
    <source>
        <dbReference type="ARBA" id="ARBA00010050"/>
    </source>
</evidence>
<evidence type="ECO:0000313" key="11">
    <source>
        <dbReference type="Proteomes" id="UP000016922"/>
    </source>
</evidence>
<dbReference type="RefSeq" id="XP_008081770.1">
    <property type="nucleotide sequence ID" value="XM_008083579.1"/>
</dbReference>
<dbReference type="GeneID" id="19462381"/>
<comment type="similarity">
    <text evidence="2">Belongs to the SNAP family.</text>
</comment>
<dbReference type="Proteomes" id="UP000016922">
    <property type="component" value="Unassembled WGS sequence"/>
</dbReference>
<proteinExistence type="inferred from homology"/>
<dbReference type="EMBL" id="KE145363">
    <property type="protein sequence ID" value="EPE30359.1"/>
    <property type="molecule type" value="Genomic_DNA"/>
</dbReference>
<evidence type="ECO:0000256" key="7">
    <source>
        <dbReference type="ARBA" id="ARBA00040047"/>
    </source>
</evidence>
<keyword evidence="11" id="KW-1185">Reference proteome</keyword>
<feature type="region of interest" description="Disordered" evidence="9">
    <location>
        <begin position="1"/>
        <end position="23"/>
    </location>
</feature>
<dbReference type="SUPFAM" id="SSF48452">
    <property type="entry name" value="TPR-like"/>
    <property type="match status" value="1"/>
</dbReference>
<keyword evidence="6" id="KW-0472">Membrane</keyword>
<dbReference type="GO" id="GO:0005774">
    <property type="term" value="C:vacuolar membrane"/>
    <property type="evidence" value="ECO:0007669"/>
    <property type="project" value="TreeGrafter"/>
</dbReference>
<organism evidence="10 11">
    <name type="scientific">Glarea lozoyensis (strain ATCC 20868 / MF5171)</name>
    <dbReference type="NCBI Taxonomy" id="1116229"/>
    <lineage>
        <taxon>Eukaryota</taxon>
        <taxon>Fungi</taxon>
        <taxon>Dikarya</taxon>
        <taxon>Ascomycota</taxon>
        <taxon>Pezizomycotina</taxon>
        <taxon>Leotiomycetes</taxon>
        <taxon>Helotiales</taxon>
        <taxon>Helotiaceae</taxon>
        <taxon>Glarea</taxon>
    </lineage>
</organism>
<dbReference type="GO" id="GO:0019905">
    <property type="term" value="F:syntaxin binding"/>
    <property type="evidence" value="ECO:0007669"/>
    <property type="project" value="TreeGrafter"/>
</dbReference>
<evidence type="ECO:0000313" key="10">
    <source>
        <dbReference type="EMBL" id="EPE30359.1"/>
    </source>
</evidence>
<accession>S3CZP0</accession>
<dbReference type="PANTHER" id="PTHR13768">
    <property type="entry name" value="SOLUBLE NSF ATTACHMENT PROTEIN SNAP"/>
    <property type="match status" value="1"/>
</dbReference>
<dbReference type="HOGENOM" id="CLU_787665_0_0_1"/>
<evidence type="ECO:0000256" key="5">
    <source>
        <dbReference type="ARBA" id="ARBA00022927"/>
    </source>
</evidence>
<dbReference type="Pfam" id="PF14938">
    <property type="entry name" value="SNAP"/>
    <property type="match status" value="2"/>
</dbReference>
<evidence type="ECO:0000256" key="1">
    <source>
        <dbReference type="ARBA" id="ARBA00004170"/>
    </source>
</evidence>
<dbReference type="InterPro" id="IPR000744">
    <property type="entry name" value="NSF_attach"/>
</dbReference>
<evidence type="ECO:0000256" key="4">
    <source>
        <dbReference type="ARBA" id="ARBA00022892"/>
    </source>
</evidence>
<feature type="region of interest" description="Disordered" evidence="9">
    <location>
        <begin position="321"/>
        <end position="352"/>
    </location>
</feature>
<dbReference type="GO" id="GO:0016192">
    <property type="term" value="P:vesicle-mediated transport"/>
    <property type="evidence" value="ECO:0007669"/>
    <property type="project" value="UniProtKB-KW"/>
</dbReference>
<dbReference type="STRING" id="1116229.S3CZP0"/>
<evidence type="ECO:0000256" key="6">
    <source>
        <dbReference type="ARBA" id="ARBA00023136"/>
    </source>
</evidence>
<dbReference type="KEGG" id="glz:GLAREA_03326"/>
<dbReference type="PANTHER" id="PTHR13768:SF2">
    <property type="entry name" value="GAMMA-SOLUBLE NSF ATTACHMENT PROTEIN"/>
    <property type="match status" value="1"/>
</dbReference>
<dbReference type="OrthoDB" id="9984275at2759"/>
<evidence type="ECO:0000256" key="9">
    <source>
        <dbReference type="SAM" id="MobiDB-lite"/>
    </source>
</evidence>
<keyword evidence="4" id="KW-0931">ER-Golgi transport</keyword>
<protein>
    <recommendedName>
        <fullName evidence="7">Gamma-soluble NSF attachment protein</fullName>
    </recommendedName>
    <alternativeName>
        <fullName evidence="8">N-ethylmaleimide-sensitive factor attachment protein gamma</fullName>
    </alternativeName>
</protein>
<name>S3CZP0_GLAL2</name>
<feature type="compositionally biased region" description="Basic and acidic residues" evidence="9">
    <location>
        <begin position="321"/>
        <end position="339"/>
    </location>
</feature>
<feature type="region of interest" description="Disordered" evidence="9">
    <location>
        <begin position="115"/>
        <end position="149"/>
    </location>
</feature>
<sequence length="352" mass="38730">MASDPDFEAEKAVASANRGGMSSWFSANTKEDKLEEAAQLYETAANGFKRAQQLRKAAQAFEKAGELYLSYGEKYKAKSAFIKAASSYADASTVVSSNPLPSISSLSAPLRSAPLGSEEAIAEQEADKRRKQHELLNPPKASEDVKRDNRDALRVAQRALSAAEDEQGNTQHQKAKVLEQIAGIHVVLENYEEAENTYGLAGVAYGTQALPIRTFIAGGEKFAKAGAYRSAARMYEAAVAKEKSDPNPSASTAGNAVRYLCKAAFYHFATGDFVTTRRALENYCNIDRKFGQTPEFRLYMDLMEALRANDEKGFRQIREQYQRTAPTDDQRDAILEAKENSLTTPNVDDDFS</sequence>
<dbReference type="GO" id="GO:0031201">
    <property type="term" value="C:SNARE complex"/>
    <property type="evidence" value="ECO:0007669"/>
    <property type="project" value="TreeGrafter"/>
</dbReference>
<reference evidence="10 11" key="1">
    <citation type="journal article" date="2013" name="BMC Genomics">
        <title>Genomics-driven discovery of the pneumocandin biosynthetic gene cluster in the fungus Glarea lozoyensis.</title>
        <authorList>
            <person name="Chen L."/>
            <person name="Yue Q."/>
            <person name="Zhang X."/>
            <person name="Xiang M."/>
            <person name="Wang C."/>
            <person name="Li S."/>
            <person name="Che Y."/>
            <person name="Ortiz-Lopez F.J."/>
            <person name="Bills G.F."/>
            <person name="Liu X."/>
            <person name="An Z."/>
        </authorList>
    </citation>
    <scope>NUCLEOTIDE SEQUENCE [LARGE SCALE GENOMIC DNA]</scope>
    <source>
        <strain evidence="11">ATCC 20868 / MF5171</strain>
    </source>
</reference>
<keyword evidence="5" id="KW-0653">Protein transport</keyword>
<dbReference type="InterPro" id="IPR011990">
    <property type="entry name" value="TPR-like_helical_dom_sf"/>
</dbReference>
<evidence type="ECO:0000256" key="3">
    <source>
        <dbReference type="ARBA" id="ARBA00022448"/>
    </source>
</evidence>